<dbReference type="SMART" id="SM00895">
    <property type="entry name" value="FCD"/>
    <property type="match status" value="1"/>
</dbReference>
<dbReference type="InterPro" id="IPR008920">
    <property type="entry name" value="TF_FadR/GntR_C"/>
</dbReference>
<evidence type="ECO:0000256" key="3">
    <source>
        <dbReference type="ARBA" id="ARBA00023163"/>
    </source>
</evidence>
<keyword evidence="1" id="KW-0805">Transcription regulation</keyword>
<feature type="domain" description="HTH gntR-type" evidence="4">
    <location>
        <begin position="22"/>
        <end position="89"/>
    </location>
</feature>
<dbReference type="InterPro" id="IPR000524">
    <property type="entry name" value="Tscrpt_reg_HTH_GntR"/>
</dbReference>
<dbReference type="SUPFAM" id="SSF48008">
    <property type="entry name" value="GntR ligand-binding domain-like"/>
    <property type="match status" value="1"/>
</dbReference>
<dbReference type="CDD" id="cd07377">
    <property type="entry name" value="WHTH_GntR"/>
    <property type="match status" value="1"/>
</dbReference>
<keyword evidence="2" id="KW-0238">DNA-binding</keyword>
<dbReference type="InterPro" id="IPR011711">
    <property type="entry name" value="GntR_C"/>
</dbReference>
<sequence>MDSSPPDLLGEFAADRLLLGRSSTVRRVTDLLRDRIAAGALRSGTRLSEEALGGALGVSRNTLREAFRVLAHERLVVHEMNRGVFVRSLGPEDVADIYLTRRALETAGVRSATGSGRLAAVNEAVAAGESAARDGDWAAVADADLGFHRAIGALTGSERIDAYLAGLLAELRLAFAVMDDPRALHEPFLRRNRRIADLLTTDRTDRAEAELVRYLDDARELIVARMRQDAG</sequence>
<evidence type="ECO:0000256" key="2">
    <source>
        <dbReference type="ARBA" id="ARBA00023125"/>
    </source>
</evidence>
<proteinExistence type="predicted"/>
<dbReference type="Pfam" id="PF07729">
    <property type="entry name" value="FCD"/>
    <property type="match status" value="1"/>
</dbReference>
<dbReference type="Gene3D" id="1.10.10.10">
    <property type="entry name" value="Winged helix-like DNA-binding domain superfamily/Winged helix DNA-binding domain"/>
    <property type="match status" value="1"/>
</dbReference>
<protein>
    <submittedName>
        <fullName evidence="5">GntR family transcriptional regulator</fullName>
    </submittedName>
</protein>
<dbReference type="PROSITE" id="PS50949">
    <property type="entry name" value="HTH_GNTR"/>
    <property type="match status" value="1"/>
</dbReference>
<evidence type="ECO:0000313" key="6">
    <source>
        <dbReference type="Proteomes" id="UP001206206"/>
    </source>
</evidence>
<accession>A0ABT1P999</accession>
<dbReference type="SMART" id="SM00345">
    <property type="entry name" value="HTH_GNTR"/>
    <property type="match status" value="1"/>
</dbReference>
<gene>
    <name evidence="5" type="ORF">NON19_07865</name>
</gene>
<evidence type="ECO:0000259" key="4">
    <source>
        <dbReference type="PROSITE" id="PS50949"/>
    </source>
</evidence>
<dbReference type="RefSeq" id="WP_255925938.1">
    <property type="nucleotide sequence ID" value="NZ_JANFNH010000004.1"/>
</dbReference>
<evidence type="ECO:0000256" key="1">
    <source>
        <dbReference type="ARBA" id="ARBA00023015"/>
    </source>
</evidence>
<dbReference type="InterPro" id="IPR036390">
    <property type="entry name" value="WH_DNA-bd_sf"/>
</dbReference>
<dbReference type="Pfam" id="PF00392">
    <property type="entry name" value="GntR"/>
    <property type="match status" value="1"/>
</dbReference>
<dbReference type="EMBL" id="JANFNH010000004">
    <property type="protein sequence ID" value="MCQ4041952.1"/>
    <property type="molecule type" value="Genomic_DNA"/>
</dbReference>
<evidence type="ECO:0000313" key="5">
    <source>
        <dbReference type="EMBL" id="MCQ4041952.1"/>
    </source>
</evidence>
<dbReference type="Gene3D" id="1.20.120.530">
    <property type="entry name" value="GntR ligand-binding domain-like"/>
    <property type="match status" value="1"/>
</dbReference>
<keyword evidence="6" id="KW-1185">Reference proteome</keyword>
<dbReference type="PANTHER" id="PTHR43537:SF45">
    <property type="entry name" value="GNTR FAMILY REGULATORY PROTEIN"/>
    <property type="match status" value="1"/>
</dbReference>
<dbReference type="Proteomes" id="UP001206206">
    <property type="component" value="Unassembled WGS sequence"/>
</dbReference>
<dbReference type="InterPro" id="IPR036388">
    <property type="entry name" value="WH-like_DNA-bd_sf"/>
</dbReference>
<dbReference type="PANTHER" id="PTHR43537">
    <property type="entry name" value="TRANSCRIPTIONAL REGULATOR, GNTR FAMILY"/>
    <property type="match status" value="1"/>
</dbReference>
<dbReference type="SUPFAM" id="SSF46785">
    <property type="entry name" value="Winged helix' DNA-binding domain"/>
    <property type="match status" value="1"/>
</dbReference>
<organism evidence="5 6">
    <name type="scientific">Streptantibioticus rubrisoli</name>
    <dbReference type="NCBI Taxonomy" id="1387313"/>
    <lineage>
        <taxon>Bacteria</taxon>
        <taxon>Bacillati</taxon>
        <taxon>Actinomycetota</taxon>
        <taxon>Actinomycetes</taxon>
        <taxon>Kitasatosporales</taxon>
        <taxon>Streptomycetaceae</taxon>
        <taxon>Streptantibioticus</taxon>
    </lineage>
</organism>
<comment type="caution">
    <text evidence="5">The sequence shown here is derived from an EMBL/GenBank/DDBJ whole genome shotgun (WGS) entry which is preliminary data.</text>
</comment>
<name>A0ABT1P999_9ACTN</name>
<keyword evidence="3" id="KW-0804">Transcription</keyword>
<reference evidence="5 6" key="1">
    <citation type="submission" date="2022-06" db="EMBL/GenBank/DDBJ databases">
        <title>Draft genome sequence of type strain Streptomyces rubrisoli DSM 42083.</title>
        <authorList>
            <person name="Duangmal K."/>
            <person name="Klaysubun C."/>
        </authorList>
    </citation>
    <scope>NUCLEOTIDE SEQUENCE [LARGE SCALE GENOMIC DNA]</scope>
    <source>
        <strain evidence="5 6">DSM 42083</strain>
    </source>
</reference>